<evidence type="ECO:0000313" key="6">
    <source>
        <dbReference type="Proteomes" id="UP000397656"/>
    </source>
</evidence>
<dbReference type="SMART" id="SM00347">
    <property type="entry name" value="HTH_MARR"/>
    <property type="match status" value="1"/>
</dbReference>
<evidence type="ECO:0000256" key="1">
    <source>
        <dbReference type="ARBA" id="ARBA00023015"/>
    </source>
</evidence>
<sequence>MDPMKRAAGTTTDTGDKAVPPKTDCPWAQLDEQGNGLDVDDFLTTMLSQLVNALRRTVTLPYAEQFALTVPEWRLLALLAHARQLPFAELVLQSTSDKALVSRTLRLLEGRGLVKLDAEGNTPRKKLICSITPEGLALHEQVMPLARKGQAEVIRLLEPEERRAMYQALRKLHGLCVTPGRGDAGGGGGGGGGWGE</sequence>
<dbReference type="Gene3D" id="1.10.10.10">
    <property type="entry name" value="Winged helix-like DNA-binding domain superfamily/Winged helix DNA-binding domain"/>
    <property type="match status" value="1"/>
</dbReference>
<keyword evidence="3" id="KW-0804">Transcription</keyword>
<keyword evidence="1" id="KW-0805">Transcription regulation</keyword>
<accession>A0A643G4C8</accession>
<dbReference type="PANTHER" id="PTHR35790:SF4">
    <property type="entry name" value="HTH-TYPE TRANSCRIPTIONAL REGULATOR PCHR"/>
    <property type="match status" value="1"/>
</dbReference>
<dbReference type="Proteomes" id="UP000397656">
    <property type="component" value="Chromosome 1"/>
</dbReference>
<dbReference type="InterPro" id="IPR000835">
    <property type="entry name" value="HTH_MarR-typ"/>
</dbReference>
<organism evidence="5 6">
    <name type="scientific">Cupriavidus basilensis</name>
    <dbReference type="NCBI Taxonomy" id="68895"/>
    <lineage>
        <taxon>Bacteria</taxon>
        <taxon>Pseudomonadati</taxon>
        <taxon>Pseudomonadota</taxon>
        <taxon>Betaproteobacteria</taxon>
        <taxon>Burkholderiales</taxon>
        <taxon>Burkholderiaceae</taxon>
        <taxon>Cupriavidus</taxon>
    </lineage>
</organism>
<dbReference type="AlphaFoldDB" id="A0A643G4C8"/>
<feature type="domain" description="HTH marR-type" evidence="4">
    <location>
        <begin position="40"/>
        <end position="174"/>
    </location>
</feature>
<evidence type="ECO:0000259" key="4">
    <source>
        <dbReference type="PROSITE" id="PS50995"/>
    </source>
</evidence>
<dbReference type="PANTHER" id="PTHR35790">
    <property type="entry name" value="HTH-TYPE TRANSCRIPTIONAL REGULATOR PCHR"/>
    <property type="match status" value="1"/>
</dbReference>
<protein>
    <submittedName>
        <fullName evidence="5">Winged helix-turn-helix transcriptional regulator</fullName>
    </submittedName>
</protein>
<dbReference type="InterPro" id="IPR036388">
    <property type="entry name" value="WH-like_DNA-bd_sf"/>
</dbReference>
<keyword evidence="2" id="KW-0238">DNA-binding</keyword>
<dbReference type="RefSeq" id="WP_150983235.1">
    <property type="nucleotide sequence ID" value="NZ_CP062803.1"/>
</dbReference>
<evidence type="ECO:0000313" key="5">
    <source>
        <dbReference type="EMBL" id="QOT75107.1"/>
    </source>
</evidence>
<dbReference type="InterPro" id="IPR052067">
    <property type="entry name" value="Metal_resp_HTH_trans_reg"/>
</dbReference>
<dbReference type="Pfam" id="PF01047">
    <property type="entry name" value="MarR"/>
    <property type="match status" value="1"/>
</dbReference>
<proteinExistence type="predicted"/>
<gene>
    <name evidence="5" type="ORF">F7R26_012755</name>
</gene>
<reference evidence="5 6" key="1">
    <citation type="submission" date="2020-10" db="EMBL/GenBank/DDBJ databases">
        <title>Complete genome sequence of Cupriavidus basilensis CCUG 49340T.</title>
        <authorList>
            <person name="Salva-Serra F."/>
            <person name="Donoso R.A."/>
            <person name="Cho K.H."/>
            <person name="Yoo J.A."/>
            <person name="Lee K."/>
            <person name="Yoon S.-H."/>
            <person name="Perez-Pantoja D."/>
            <person name="Moore E.R.B."/>
        </authorList>
    </citation>
    <scope>NUCLEOTIDE SEQUENCE [LARGE SCALE GENOMIC DNA]</scope>
    <source>
        <strain evidence="6">CCUG 49340</strain>
    </source>
</reference>
<dbReference type="EMBL" id="CP062803">
    <property type="protein sequence ID" value="QOT75107.1"/>
    <property type="molecule type" value="Genomic_DNA"/>
</dbReference>
<name>A0A643G4C8_9BURK</name>
<dbReference type="PROSITE" id="PS50995">
    <property type="entry name" value="HTH_MARR_2"/>
    <property type="match status" value="1"/>
</dbReference>
<dbReference type="SUPFAM" id="SSF46785">
    <property type="entry name" value="Winged helix' DNA-binding domain"/>
    <property type="match status" value="1"/>
</dbReference>
<dbReference type="GO" id="GO:0003677">
    <property type="term" value="F:DNA binding"/>
    <property type="evidence" value="ECO:0007669"/>
    <property type="project" value="UniProtKB-KW"/>
</dbReference>
<dbReference type="GeneID" id="98401778"/>
<dbReference type="GO" id="GO:0003700">
    <property type="term" value="F:DNA-binding transcription factor activity"/>
    <property type="evidence" value="ECO:0007669"/>
    <property type="project" value="InterPro"/>
</dbReference>
<evidence type="ECO:0000256" key="2">
    <source>
        <dbReference type="ARBA" id="ARBA00023125"/>
    </source>
</evidence>
<dbReference type="InterPro" id="IPR036390">
    <property type="entry name" value="WH_DNA-bd_sf"/>
</dbReference>
<evidence type="ECO:0000256" key="3">
    <source>
        <dbReference type="ARBA" id="ARBA00023163"/>
    </source>
</evidence>